<dbReference type="Proteomes" id="UP001056035">
    <property type="component" value="Chromosome"/>
</dbReference>
<sequence>MTTRHVESRGSHLGRVDADSHKHRYRERIDRSRTSAQENALQSVLAAKLELSALADGDTAAFDRLRAALDAASDHLYRATERPRDAQPDQPTERLTNATSRGRSRSTDR</sequence>
<evidence type="ECO:0000313" key="3">
    <source>
        <dbReference type="Proteomes" id="UP001056035"/>
    </source>
</evidence>
<feature type="compositionally biased region" description="Basic and acidic residues" evidence="1">
    <location>
        <begin position="1"/>
        <end position="20"/>
    </location>
</feature>
<dbReference type="RefSeq" id="WP_254571077.1">
    <property type="nucleotide sequence ID" value="NZ_CP098502.1"/>
</dbReference>
<feature type="compositionally biased region" description="Polar residues" evidence="1">
    <location>
        <begin position="89"/>
        <end position="101"/>
    </location>
</feature>
<feature type="compositionally biased region" description="Basic and acidic residues" evidence="1">
    <location>
        <begin position="76"/>
        <end position="87"/>
    </location>
</feature>
<name>A0ABY5DTG6_9ACTN</name>
<organism evidence="2 3">
    <name type="scientific">Paraconexibacter antarcticus</name>
    <dbReference type="NCBI Taxonomy" id="2949664"/>
    <lineage>
        <taxon>Bacteria</taxon>
        <taxon>Bacillati</taxon>
        <taxon>Actinomycetota</taxon>
        <taxon>Thermoleophilia</taxon>
        <taxon>Solirubrobacterales</taxon>
        <taxon>Paraconexibacteraceae</taxon>
        <taxon>Paraconexibacter</taxon>
    </lineage>
</organism>
<keyword evidence="3" id="KW-1185">Reference proteome</keyword>
<reference evidence="2 3" key="1">
    <citation type="submission" date="2022-06" db="EMBL/GenBank/DDBJ databases">
        <title>Paraconexibacter antarcticus.</title>
        <authorList>
            <person name="Kim C.S."/>
        </authorList>
    </citation>
    <scope>NUCLEOTIDE SEQUENCE [LARGE SCALE GENOMIC DNA]</scope>
    <source>
        <strain evidence="2 3">02-257</strain>
    </source>
</reference>
<protein>
    <submittedName>
        <fullName evidence="2">Uncharacterized protein</fullName>
    </submittedName>
</protein>
<gene>
    <name evidence="2" type="ORF">NBH00_23920</name>
</gene>
<proteinExistence type="predicted"/>
<accession>A0ABY5DTG6</accession>
<dbReference type="EMBL" id="CP098502">
    <property type="protein sequence ID" value="UTI64372.1"/>
    <property type="molecule type" value="Genomic_DNA"/>
</dbReference>
<evidence type="ECO:0000313" key="2">
    <source>
        <dbReference type="EMBL" id="UTI64372.1"/>
    </source>
</evidence>
<feature type="region of interest" description="Disordered" evidence="1">
    <location>
        <begin position="1"/>
        <end position="38"/>
    </location>
</feature>
<feature type="region of interest" description="Disordered" evidence="1">
    <location>
        <begin position="76"/>
        <end position="109"/>
    </location>
</feature>
<evidence type="ECO:0000256" key="1">
    <source>
        <dbReference type="SAM" id="MobiDB-lite"/>
    </source>
</evidence>